<evidence type="ECO:0000256" key="1">
    <source>
        <dbReference type="SAM" id="MobiDB-lite"/>
    </source>
</evidence>
<dbReference type="SMART" id="SM00513">
    <property type="entry name" value="SAP"/>
    <property type="match status" value="1"/>
</dbReference>
<dbReference type="Proteomes" id="UP001303473">
    <property type="component" value="Unassembled WGS sequence"/>
</dbReference>
<gene>
    <name evidence="3" type="ORF">QBC46DRAFT_278662</name>
</gene>
<accession>A0AAN6NFD3</accession>
<feature type="compositionally biased region" description="Gly residues" evidence="1">
    <location>
        <begin position="496"/>
        <end position="505"/>
    </location>
</feature>
<sequence>MTMTTEWKRLTVADLRVELRKRKLPATGLKAELVERLTRWDVENAAAQDDAANASEETETQTDDTVTEIQPAPESTSQSDISAHAPQPSEEPATAKKVTISDNAPSVSVESPAVSEAPKSVSDVPAPAMDNSDSTQESAQDEKTEEAPPAEPTPTPAPSELSKDARSRKRRSRSPPPSEHDVSRKRARQSDQNEEDDDQQMVLEPSEATVPSEEEPPNRNEQIVEDVSYAKVALTVPAPQPPSPSSSHAVPQNEDESAAGLTSAEDSTTTQKEEEASDAYADKMNRESRDSPEAEAGDIQQRDYARGDAMDDDSKYVPPAEHPATSALYIKNFMRPLREPQLRDHLTILAASPGSDPDPGVIVDFYLDQIRTHAFVQFTSVAAASRVRISLHGETWPNERNRKELWVDFMPPESVREWAEREKSEGGRGSTNRWEVIYDLDHRGVVRARLVNAANEPLPITKTRQQPPNNTPFAPPPIPTGPSARSGVEGAPLGPRGRGGGGAAAGGVYKSTAARPSLRYKPVPEDLAQRRIDNMRSYYTQDKKRDLGREDEINRYTFEDQEQFVDRGKEFFVGIRPPHREAERRRLGLGRGDRGPPRGPRAAGGGGGGRGRGGSDRRDEMLAPPRSRFDGGPLPTFNKGRDRSGW</sequence>
<feature type="compositionally biased region" description="Low complexity" evidence="1">
    <location>
        <begin position="45"/>
        <end position="54"/>
    </location>
</feature>
<dbReference type="CDD" id="cd12432">
    <property type="entry name" value="RRM_ACINU"/>
    <property type="match status" value="1"/>
</dbReference>
<evidence type="ECO:0000259" key="2">
    <source>
        <dbReference type="PROSITE" id="PS50800"/>
    </source>
</evidence>
<dbReference type="GO" id="GO:0003676">
    <property type="term" value="F:nucleic acid binding"/>
    <property type="evidence" value="ECO:0007669"/>
    <property type="project" value="InterPro"/>
</dbReference>
<feature type="domain" description="SAP" evidence="2">
    <location>
        <begin position="7"/>
        <end position="41"/>
    </location>
</feature>
<dbReference type="EMBL" id="MU853757">
    <property type="protein sequence ID" value="KAK3944754.1"/>
    <property type="molecule type" value="Genomic_DNA"/>
</dbReference>
<feature type="compositionally biased region" description="Basic and acidic residues" evidence="1">
    <location>
        <begin position="280"/>
        <end position="292"/>
    </location>
</feature>
<dbReference type="AlphaFoldDB" id="A0AAN6NFD3"/>
<dbReference type="InterPro" id="IPR036361">
    <property type="entry name" value="SAP_dom_sf"/>
</dbReference>
<feature type="region of interest" description="Disordered" evidence="1">
    <location>
        <begin position="575"/>
        <end position="646"/>
    </location>
</feature>
<comment type="caution">
    <text evidence="3">The sequence shown here is derived from an EMBL/GenBank/DDBJ whole genome shotgun (WGS) entry which is preliminary data.</text>
</comment>
<reference evidence="4" key="1">
    <citation type="journal article" date="2023" name="Mol. Phylogenet. Evol.">
        <title>Genome-scale phylogeny and comparative genomics of the fungal order Sordariales.</title>
        <authorList>
            <person name="Hensen N."/>
            <person name="Bonometti L."/>
            <person name="Westerberg I."/>
            <person name="Brannstrom I.O."/>
            <person name="Guillou S."/>
            <person name="Cros-Aarteil S."/>
            <person name="Calhoun S."/>
            <person name="Haridas S."/>
            <person name="Kuo A."/>
            <person name="Mondo S."/>
            <person name="Pangilinan J."/>
            <person name="Riley R."/>
            <person name="LaButti K."/>
            <person name="Andreopoulos B."/>
            <person name="Lipzen A."/>
            <person name="Chen C."/>
            <person name="Yan M."/>
            <person name="Daum C."/>
            <person name="Ng V."/>
            <person name="Clum A."/>
            <person name="Steindorff A."/>
            <person name="Ohm R.A."/>
            <person name="Martin F."/>
            <person name="Silar P."/>
            <person name="Natvig D.O."/>
            <person name="Lalanne C."/>
            <person name="Gautier V."/>
            <person name="Ament-Velasquez S.L."/>
            <person name="Kruys A."/>
            <person name="Hutchinson M.I."/>
            <person name="Powell A.J."/>
            <person name="Barry K."/>
            <person name="Miller A.N."/>
            <person name="Grigoriev I.V."/>
            <person name="Debuchy R."/>
            <person name="Gladieux P."/>
            <person name="Hiltunen Thoren M."/>
            <person name="Johannesson H."/>
        </authorList>
    </citation>
    <scope>NUCLEOTIDE SEQUENCE [LARGE SCALE GENOMIC DNA]</scope>
    <source>
        <strain evidence="4">CBS 340.73</strain>
    </source>
</reference>
<dbReference type="Pfam" id="PF02037">
    <property type="entry name" value="SAP"/>
    <property type="match status" value="1"/>
</dbReference>
<dbReference type="SUPFAM" id="SSF68906">
    <property type="entry name" value="SAP domain"/>
    <property type="match status" value="1"/>
</dbReference>
<dbReference type="InterPro" id="IPR035979">
    <property type="entry name" value="RBD_domain_sf"/>
</dbReference>
<dbReference type="InterPro" id="IPR003034">
    <property type="entry name" value="SAP_dom"/>
</dbReference>
<feature type="compositionally biased region" description="Basic and acidic residues" evidence="1">
    <location>
        <begin position="578"/>
        <end position="596"/>
    </location>
</feature>
<protein>
    <submittedName>
        <fullName evidence="3">Apoptotic chromatin condensation inducer in the nucleus</fullName>
    </submittedName>
</protein>
<organism evidence="3 4">
    <name type="scientific">Diplogelasinospora grovesii</name>
    <dbReference type="NCBI Taxonomy" id="303347"/>
    <lineage>
        <taxon>Eukaryota</taxon>
        <taxon>Fungi</taxon>
        <taxon>Dikarya</taxon>
        <taxon>Ascomycota</taxon>
        <taxon>Pezizomycotina</taxon>
        <taxon>Sordariomycetes</taxon>
        <taxon>Sordariomycetidae</taxon>
        <taxon>Sordariales</taxon>
        <taxon>Diplogelasinosporaceae</taxon>
        <taxon>Diplogelasinospora</taxon>
    </lineage>
</organism>
<dbReference type="PANTHER" id="PTHR47031:SF3">
    <property type="entry name" value="SAP DOMAIN-CONTAINING PROTEIN"/>
    <property type="match status" value="1"/>
</dbReference>
<name>A0AAN6NFD3_9PEZI</name>
<dbReference type="SUPFAM" id="SSF54928">
    <property type="entry name" value="RNA-binding domain, RBD"/>
    <property type="match status" value="1"/>
</dbReference>
<dbReference type="Gene3D" id="1.10.720.30">
    <property type="entry name" value="SAP domain"/>
    <property type="match status" value="1"/>
</dbReference>
<feature type="compositionally biased region" description="Gly residues" evidence="1">
    <location>
        <begin position="602"/>
        <end position="612"/>
    </location>
</feature>
<feature type="region of interest" description="Disordered" evidence="1">
    <location>
        <begin position="45"/>
        <end position="303"/>
    </location>
</feature>
<feature type="compositionally biased region" description="Pro residues" evidence="1">
    <location>
        <begin position="469"/>
        <end position="480"/>
    </location>
</feature>
<feature type="region of interest" description="Disordered" evidence="1">
    <location>
        <begin position="457"/>
        <end position="508"/>
    </location>
</feature>
<feature type="compositionally biased region" description="Acidic residues" evidence="1">
    <location>
        <begin position="56"/>
        <end position="66"/>
    </location>
</feature>
<evidence type="ECO:0000313" key="4">
    <source>
        <dbReference type="Proteomes" id="UP001303473"/>
    </source>
</evidence>
<feature type="compositionally biased region" description="Low complexity" evidence="1">
    <location>
        <begin position="104"/>
        <end position="118"/>
    </location>
</feature>
<proteinExistence type="predicted"/>
<keyword evidence="4" id="KW-1185">Reference proteome</keyword>
<dbReference type="InterPro" id="IPR034257">
    <property type="entry name" value="Acinus_RRM"/>
</dbReference>
<dbReference type="PANTHER" id="PTHR47031">
    <property type="entry name" value="SAP DNA-BINDING DOMAIN-CONTAINING PROTEIN"/>
    <property type="match status" value="1"/>
</dbReference>
<feature type="compositionally biased region" description="Basic and acidic residues" evidence="1">
    <location>
        <begin position="178"/>
        <end position="191"/>
    </location>
</feature>
<evidence type="ECO:0000313" key="3">
    <source>
        <dbReference type="EMBL" id="KAK3944754.1"/>
    </source>
</evidence>
<dbReference type="PROSITE" id="PS50800">
    <property type="entry name" value="SAP"/>
    <property type="match status" value="1"/>
</dbReference>